<dbReference type="Proteomes" id="UP000324974">
    <property type="component" value="Chromosome"/>
</dbReference>
<accession>A0A5C1AFN6</accession>
<protein>
    <recommendedName>
        <fullName evidence="4">HK97 gp10 family phage protein</fullName>
    </recommendedName>
</protein>
<gene>
    <name evidence="2" type="ORF">PX52LOC_03512</name>
</gene>
<evidence type="ECO:0008006" key="4">
    <source>
        <dbReference type="Google" id="ProtNLM"/>
    </source>
</evidence>
<dbReference type="KEGG" id="lrs:PX52LOC_03512"/>
<keyword evidence="3" id="KW-1185">Reference proteome</keyword>
<dbReference type="Pfam" id="PF04883">
    <property type="entry name" value="HK97-gp10_like"/>
    <property type="match status" value="1"/>
</dbReference>
<evidence type="ECO:0000313" key="3">
    <source>
        <dbReference type="Proteomes" id="UP000324974"/>
    </source>
</evidence>
<feature type="compositionally biased region" description="Basic residues" evidence="1">
    <location>
        <begin position="84"/>
        <end position="94"/>
    </location>
</feature>
<name>A0A5C1AFN6_9BACT</name>
<organism evidence="2 3">
    <name type="scientific">Limnoglobus roseus</name>
    <dbReference type="NCBI Taxonomy" id="2598579"/>
    <lineage>
        <taxon>Bacteria</taxon>
        <taxon>Pseudomonadati</taxon>
        <taxon>Planctomycetota</taxon>
        <taxon>Planctomycetia</taxon>
        <taxon>Gemmatales</taxon>
        <taxon>Gemmataceae</taxon>
        <taxon>Limnoglobus</taxon>
    </lineage>
</organism>
<dbReference type="EMBL" id="CP042425">
    <property type="protein sequence ID" value="QEL16552.1"/>
    <property type="molecule type" value="Genomic_DNA"/>
</dbReference>
<dbReference type="AlphaFoldDB" id="A0A5C1AFN6"/>
<dbReference type="InterPro" id="IPR010064">
    <property type="entry name" value="HK97-gp10_tail"/>
</dbReference>
<proteinExistence type="predicted"/>
<evidence type="ECO:0000313" key="2">
    <source>
        <dbReference type="EMBL" id="QEL16552.1"/>
    </source>
</evidence>
<feature type="region of interest" description="Disordered" evidence="1">
    <location>
        <begin position="84"/>
        <end position="106"/>
    </location>
</feature>
<reference evidence="3" key="1">
    <citation type="submission" date="2019-08" db="EMBL/GenBank/DDBJ databases">
        <title>Limnoglobus roseus gen. nov., sp. nov., a novel freshwater planctomycete with a giant genome from the family Gemmataceae.</title>
        <authorList>
            <person name="Kulichevskaya I.S."/>
            <person name="Naumoff D.G."/>
            <person name="Miroshnikov K."/>
            <person name="Ivanova A."/>
            <person name="Philippov D.A."/>
            <person name="Hakobyan A."/>
            <person name="Rijpstra I.C."/>
            <person name="Sinninghe Damste J.S."/>
            <person name="Liesack W."/>
            <person name="Dedysh S.N."/>
        </authorList>
    </citation>
    <scope>NUCLEOTIDE SEQUENCE [LARGE SCALE GENOMIC DNA]</scope>
    <source>
        <strain evidence="3">PX52</strain>
    </source>
</reference>
<evidence type="ECO:0000256" key="1">
    <source>
        <dbReference type="SAM" id="MobiDB-lite"/>
    </source>
</evidence>
<sequence>MASGFVWKIKPTVAVHKIKLNVQDKFMRIAINAGAAPAKAQMVETVPSDTGALKKSIRIKIAHYRRKQLWFVFIGAKTKFVVKGKQATKKKPKRNEKQPSRYFKNIDQGTSKLRGRQFVRRILPSAESQFQERFCGKMRELINSQG</sequence>